<dbReference type="InterPro" id="IPR051121">
    <property type="entry name" value="FAH"/>
</dbReference>
<dbReference type="Pfam" id="PF01557">
    <property type="entry name" value="FAA_hydrolase"/>
    <property type="match status" value="1"/>
</dbReference>
<keyword evidence="5" id="KW-0378">Hydrolase</keyword>
<dbReference type="GO" id="GO:0016853">
    <property type="term" value="F:isomerase activity"/>
    <property type="evidence" value="ECO:0007669"/>
    <property type="project" value="UniProtKB-KW"/>
</dbReference>
<dbReference type="InterPro" id="IPR036663">
    <property type="entry name" value="Fumarylacetoacetase_C_sf"/>
</dbReference>
<dbReference type="GO" id="GO:0016787">
    <property type="term" value="F:hydrolase activity"/>
    <property type="evidence" value="ECO:0007669"/>
    <property type="project" value="UniProtKB-KW"/>
</dbReference>
<dbReference type="EMBL" id="LK932849">
    <property type="protein sequence ID" value="CDS94520.1"/>
    <property type="molecule type" value="Genomic_DNA"/>
</dbReference>
<evidence type="ECO:0000313" key="4">
    <source>
        <dbReference type="EMBL" id="CDS88800.1"/>
    </source>
</evidence>
<organism evidence="5">
    <name type="scientific">Clostridioides difficile</name>
    <name type="common">Peptoclostridium difficile</name>
    <dbReference type="NCBI Taxonomy" id="1496"/>
    <lineage>
        <taxon>Bacteria</taxon>
        <taxon>Bacillati</taxon>
        <taxon>Bacillota</taxon>
        <taxon>Clostridia</taxon>
        <taxon>Peptostreptococcales</taxon>
        <taxon>Peptostreptococcaceae</taxon>
        <taxon>Clostridioides</taxon>
    </lineage>
</organism>
<dbReference type="EMBL" id="LK932525">
    <property type="protein sequence ID" value="CDS88800.1"/>
    <property type="molecule type" value="Genomic_DNA"/>
</dbReference>
<comment type="similarity">
    <text evidence="1">Belongs to the FAH family.</text>
</comment>
<dbReference type="RefSeq" id="WP_021367101.1">
    <property type="nucleotide sequence ID" value="NZ_BBYB01000112.1"/>
</dbReference>
<dbReference type="PANTHER" id="PTHR42796:SF4">
    <property type="entry name" value="FUMARYLACETOACETATE HYDROLASE DOMAIN-CONTAINING PROTEIN 2A"/>
    <property type="match status" value="1"/>
</dbReference>
<proteinExistence type="inferred from homology"/>
<name>A0A069AFB0_CLODI</name>
<dbReference type="SUPFAM" id="SSF56529">
    <property type="entry name" value="FAH"/>
    <property type="match status" value="1"/>
</dbReference>
<gene>
    <name evidence="6" type="ORF">BN1095_20037</name>
    <name evidence="4" type="ORF">BN1096_700163</name>
    <name evidence="5" type="ORF">BN1097_710163</name>
</gene>
<evidence type="ECO:0000256" key="2">
    <source>
        <dbReference type="ARBA" id="ARBA00022723"/>
    </source>
</evidence>
<dbReference type="EMBL" id="LK932411">
    <property type="protein sequence ID" value="CDS89403.1"/>
    <property type="molecule type" value="Genomic_DNA"/>
</dbReference>
<dbReference type="PANTHER" id="PTHR42796">
    <property type="entry name" value="FUMARYLACETOACETATE HYDROLASE DOMAIN-CONTAINING PROTEIN 2A-RELATED"/>
    <property type="match status" value="1"/>
</dbReference>
<reference evidence="5" key="1">
    <citation type="submission" date="2014-07" db="EMBL/GenBank/DDBJ databases">
        <authorList>
            <person name="Monot Marc"/>
        </authorList>
    </citation>
    <scope>NUCLEOTIDE SEQUENCE</scope>
    <source>
        <strain evidence="6">7032989</strain>
        <strain evidence="5">7032994</strain>
    </source>
</reference>
<evidence type="ECO:0000313" key="6">
    <source>
        <dbReference type="EMBL" id="CDS94520.1"/>
    </source>
</evidence>
<dbReference type="Gene3D" id="3.90.850.10">
    <property type="entry name" value="Fumarylacetoacetase-like, C-terminal domain"/>
    <property type="match status" value="1"/>
</dbReference>
<dbReference type="AlphaFoldDB" id="A0A069AFB0"/>
<feature type="domain" description="Fumarylacetoacetase-like C-terminal" evidence="3">
    <location>
        <begin position="89"/>
        <end position="299"/>
    </location>
</feature>
<dbReference type="GO" id="GO:0019752">
    <property type="term" value="P:carboxylic acid metabolic process"/>
    <property type="evidence" value="ECO:0007669"/>
    <property type="project" value="UniProtKB-ARBA"/>
</dbReference>
<dbReference type="FunFam" id="3.90.850.10:FF:000002">
    <property type="entry name" value="2-hydroxyhepta-2,4-diene-1,7-dioate isomerase"/>
    <property type="match status" value="1"/>
</dbReference>
<sequence length="300" mass="33912">MKFLSFTEGENECKRTGVFSKDELFIIDVNSLNLSRNFKDLNELIQNVSSEDIIKLKTIINESTFYNYDVFKRERCTVHVPIEKPIHDILCVGVNYKDHLEETQTHFDDSFEEPQKTVYFTKRVTKAIGPEDEIDGHFEINNQLDYEVELGVVIGKTGVNIRKEEVEDYIFGYTVINDISARKLQKEHVQWFRGKGLDTFTSLGPCILHKSAVPFPIKLKVCSRVNGEERQSSNTGLFISDVSDIVSELSKGMTLEAGDIIATGTPSGVGMGFSPPRYMSSGDVVECEIESIGILKNYIK</sequence>
<evidence type="ECO:0000313" key="5">
    <source>
        <dbReference type="EMBL" id="CDS89403.1"/>
    </source>
</evidence>
<protein>
    <submittedName>
        <fullName evidence="5">Putative hydrolase/isomerase/hydratase</fullName>
    </submittedName>
</protein>
<evidence type="ECO:0000259" key="3">
    <source>
        <dbReference type="Pfam" id="PF01557"/>
    </source>
</evidence>
<accession>A0A069AFB0</accession>
<evidence type="ECO:0000256" key="1">
    <source>
        <dbReference type="ARBA" id="ARBA00010211"/>
    </source>
</evidence>
<dbReference type="InterPro" id="IPR011234">
    <property type="entry name" value="Fumarylacetoacetase-like_C"/>
</dbReference>
<keyword evidence="5" id="KW-0413">Isomerase</keyword>
<keyword evidence="2" id="KW-0479">Metal-binding</keyword>
<dbReference type="GO" id="GO:0046872">
    <property type="term" value="F:metal ion binding"/>
    <property type="evidence" value="ECO:0007669"/>
    <property type="project" value="UniProtKB-KW"/>
</dbReference>